<evidence type="ECO:0000313" key="1">
    <source>
        <dbReference type="EMBL" id="EJF83125.1"/>
    </source>
</evidence>
<dbReference type="EMBL" id="AILX01000030">
    <property type="protein sequence ID" value="EJF83125.1"/>
    <property type="molecule type" value="Genomic_DNA"/>
</dbReference>
<comment type="caution">
    <text evidence="1">The sequence shown here is derived from an EMBL/GenBank/DDBJ whole genome shotgun (WGS) entry which is preliminary data.</text>
</comment>
<dbReference type="STRING" id="1094564.MCW_01419"/>
<proteinExistence type="predicted"/>
<dbReference type="PATRIC" id="fig|1094564.3.peg.1673"/>
<accession>J1JG67</accession>
<name>J1JG67_9HYPH</name>
<dbReference type="RefSeq" id="WP_006926204.1">
    <property type="nucleotide sequence ID" value="NZ_JH725103.1"/>
</dbReference>
<evidence type="ECO:0000313" key="2">
    <source>
        <dbReference type="Proteomes" id="UP000002646"/>
    </source>
</evidence>
<organism evidence="1 2">
    <name type="scientific">Cardidatus Bartonella washoeensis 085-0475</name>
    <dbReference type="NCBI Taxonomy" id="1094564"/>
    <lineage>
        <taxon>Bacteria</taxon>
        <taxon>Pseudomonadati</taxon>
        <taxon>Pseudomonadota</taxon>
        <taxon>Alphaproteobacteria</taxon>
        <taxon>Hyphomicrobiales</taxon>
        <taxon>Bartonellaceae</taxon>
        <taxon>Bartonella</taxon>
    </lineage>
</organism>
<dbReference type="Proteomes" id="UP000002646">
    <property type="component" value="Unassembled WGS sequence"/>
</dbReference>
<reference evidence="1 2" key="1">
    <citation type="submission" date="2012-03" db="EMBL/GenBank/DDBJ databases">
        <title>The Genome Sequence of Bartonella washoensis 085-0475.</title>
        <authorList>
            <consortium name="The Broad Institute Genome Sequencing Platform"/>
            <consortium name="The Broad Institute Genome Sequencing Center for Infectious Disease"/>
            <person name="Feldgarden M."/>
            <person name="Kirby J."/>
            <person name="Kosoy M."/>
            <person name="Birtles R."/>
            <person name="Probert W.S."/>
            <person name="Chiaraviglio L."/>
            <person name="Young S.K."/>
            <person name="Zeng Q."/>
            <person name="Gargeya S."/>
            <person name="Fitzgerald M."/>
            <person name="Haas B."/>
            <person name="Abouelleil A."/>
            <person name="Alvarado L."/>
            <person name="Arachchi H.M."/>
            <person name="Berlin A."/>
            <person name="Chapman S.B."/>
            <person name="Gearin G."/>
            <person name="Goldberg J."/>
            <person name="Griggs A."/>
            <person name="Gujja S."/>
            <person name="Hansen M."/>
            <person name="Heiman D."/>
            <person name="Howarth C."/>
            <person name="Larimer J."/>
            <person name="Lui A."/>
            <person name="MacDonald P.J.P."/>
            <person name="McCowen C."/>
            <person name="Montmayeur A."/>
            <person name="Murphy C."/>
            <person name="Neiman D."/>
            <person name="Pearson M."/>
            <person name="Priest M."/>
            <person name="Roberts A."/>
            <person name="Saif S."/>
            <person name="Shea T."/>
            <person name="Sisk P."/>
            <person name="Stolte C."/>
            <person name="Sykes S."/>
            <person name="Wortman J."/>
            <person name="Nusbaum C."/>
            <person name="Birren B."/>
        </authorList>
    </citation>
    <scope>NUCLEOTIDE SEQUENCE [LARGE SCALE GENOMIC DNA]</scope>
    <source>
        <strain evidence="1 2">085-0475</strain>
    </source>
</reference>
<gene>
    <name evidence="1" type="ORF">MCW_01419</name>
</gene>
<sequence>MANYSSISAIFDQVSKKDFFKKLEWSYLIKAWSKIIDWHQLTLHKVLLKLSGLDGLEFLLIT</sequence>
<dbReference type="HOGENOM" id="CLU_2894922_0_0_5"/>
<protein>
    <submittedName>
        <fullName evidence="1">Uncharacterized protein</fullName>
    </submittedName>
</protein>
<dbReference type="AlphaFoldDB" id="J1JG67"/>